<dbReference type="Pfam" id="PF22725">
    <property type="entry name" value="GFO_IDH_MocA_C3"/>
    <property type="match status" value="1"/>
</dbReference>
<dbReference type="Gene3D" id="3.30.360.10">
    <property type="entry name" value="Dihydrodipicolinate Reductase, domain 2"/>
    <property type="match status" value="1"/>
</dbReference>
<dbReference type="InterPro" id="IPR055170">
    <property type="entry name" value="GFO_IDH_MocA-like_dom"/>
</dbReference>
<dbReference type="PANTHER" id="PTHR43818">
    <property type="entry name" value="BCDNA.GH03377"/>
    <property type="match status" value="1"/>
</dbReference>
<sequence length="381" mass="40807">MSRPGAAVIGTGFIGTVHLGALRRLGVRVAGVLGSSAGRGRERAAALGVDRAYASLDELLGDPAVDVVHVTSPNHLHYPQVKQILAAGRHVVCEKPLAMTAAESAEMVALARDSGRVAAVCYNVRFYPLNQQARGMVQDGRLGEVRLVTGHYHQDWLAKDTDWNWRLTSEAGGALRAVGDIGTHWVDLTSFVTGFRPTAVLAELSTFIPERHRPLGPVETFAKADDTKTEPVPIATEDAALILLRYPNGARGSLTVSQVSPGRKNMLQWDISGSAASAAWQSETPDHLWIGYRDGPNQILQRDPGLMNALGAAAASLPGGHVEGFADSFFALFRQVYADVEAGGRQPGSTYAGFEDGHYEMRFCEAVLQSAGNGAWADVRD</sequence>
<feature type="domain" description="Gfo/Idh/MocA-like oxidoreductase N-terminal" evidence="2">
    <location>
        <begin position="7"/>
        <end position="120"/>
    </location>
</feature>
<evidence type="ECO:0000259" key="3">
    <source>
        <dbReference type="Pfam" id="PF22725"/>
    </source>
</evidence>
<evidence type="ECO:0000313" key="4">
    <source>
        <dbReference type="EMBL" id="TNC68250.1"/>
    </source>
</evidence>
<dbReference type="Proteomes" id="UP000305709">
    <property type="component" value="Unassembled WGS sequence"/>
</dbReference>
<dbReference type="Gene3D" id="3.40.50.720">
    <property type="entry name" value="NAD(P)-binding Rossmann-like Domain"/>
    <property type="match status" value="1"/>
</dbReference>
<reference evidence="4 5" key="1">
    <citation type="submission" date="2019-06" db="EMBL/GenBank/DDBJ databases">
        <authorList>
            <person name="Jiang L."/>
        </authorList>
    </citation>
    <scope>NUCLEOTIDE SEQUENCE [LARGE SCALE GENOMIC DNA]</scope>
    <source>
        <strain evidence="4 5">YIM 48858</strain>
    </source>
</reference>
<feature type="domain" description="GFO/IDH/MocA-like oxidoreductase" evidence="3">
    <location>
        <begin position="131"/>
        <end position="278"/>
    </location>
</feature>
<dbReference type="InterPro" id="IPR000683">
    <property type="entry name" value="Gfo/Idh/MocA-like_OxRdtase_N"/>
</dbReference>
<evidence type="ECO:0000259" key="2">
    <source>
        <dbReference type="Pfam" id="PF01408"/>
    </source>
</evidence>
<name>A0A5C4NA88_9RHOB</name>
<organism evidence="4 5">
    <name type="scientific">Rubellimicrobium roseum</name>
    <dbReference type="NCBI Taxonomy" id="687525"/>
    <lineage>
        <taxon>Bacteria</taxon>
        <taxon>Pseudomonadati</taxon>
        <taxon>Pseudomonadota</taxon>
        <taxon>Alphaproteobacteria</taxon>
        <taxon>Rhodobacterales</taxon>
        <taxon>Roseobacteraceae</taxon>
        <taxon>Rubellimicrobium</taxon>
    </lineage>
</organism>
<dbReference type="EMBL" id="VDFV01000025">
    <property type="protein sequence ID" value="TNC68250.1"/>
    <property type="molecule type" value="Genomic_DNA"/>
</dbReference>
<comment type="caution">
    <text evidence="4">The sequence shown here is derived from an EMBL/GenBank/DDBJ whole genome shotgun (WGS) entry which is preliminary data.</text>
</comment>
<dbReference type="PANTHER" id="PTHR43818:SF11">
    <property type="entry name" value="BCDNA.GH03377"/>
    <property type="match status" value="1"/>
</dbReference>
<keyword evidence="1" id="KW-0560">Oxidoreductase</keyword>
<accession>A0A5C4NA88</accession>
<proteinExistence type="predicted"/>
<gene>
    <name evidence="4" type="ORF">FHG71_14790</name>
</gene>
<dbReference type="SUPFAM" id="SSF55347">
    <property type="entry name" value="Glyceraldehyde-3-phosphate dehydrogenase-like, C-terminal domain"/>
    <property type="match status" value="1"/>
</dbReference>
<dbReference type="GO" id="GO:0016491">
    <property type="term" value="F:oxidoreductase activity"/>
    <property type="evidence" value="ECO:0007669"/>
    <property type="project" value="UniProtKB-KW"/>
</dbReference>
<dbReference type="InterPro" id="IPR036291">
    <property type="entry name" value="NAD(P)-bd_dom_sf"/>
</dbReference>
<keyword evidence="5" id="KW-1185">Reference proteome</keyword>
<dbReference type="AlphaFoldDB" id="A0A5C4NA88"/>
<evidence type="ECO:0000313" key="5">
    <source>
        <dbReference type="Proteomes" id="UP000305709"/>
    </source>
</evidence>
<dbReference type="Pfam" id="PF01408">
    <property type="entry name" value="GFO_IDH_MocA"/>
    <property type="match status" value="1"/>
</dbReference>
<dbReference type="OrthoDB" id="9815825at2"/>
<dbReference type="RefSeq" id="WP_139082473.1">
    <property type="nucleotide sequence ID" value="NZ_VDFV01000025.1"/>
</dbReference>
<protein>
    <submittedName>
        <fullName evidence="4">Gfo/Idh/MocA family oxidoreductase</fullName>
    </submittedName>
</protein>
<evidence type="ECO:0000256" key="1">
    <source>
        <dbReference type="ARBA" id="ARBA00023002"/>
    </source>
</evidence>
<dbReference type="InterPro" id="IPR050463">
    <property type="entry name" value="Gfo/Idh/MocA_oxidrdct_glycsds"/>
</dbReference>
<dbReference type="GO" id="GO:0000166">
    <property type="term" value="F:nucleotide binding"/>
    <property type="evidence" value="ECO:0007669"/>
    <property type="project" value="InterPro"/>
</dbReference>
<dbReference type="SUPFAM" id="SSF51735">
    <property type="entry name" value="NAD(P)-binding Rossmann-fold domains"/>
    <property type="match status" value="1"/>
</dbReference>